<dbReference type="Pfam" id="PF20256">
    <property type="entry name" value="MoCoBD_2"/>
    <property type="match status" value="1"/>
</dbReference>
<evidence type="ECO:0000256" key="3">
    <source>
        <dbReference type="SAM" id="MobiDB-lite"/>
    </source>
</evidence>
<keyword evidence="2" id="KW-0560">Oxidoreductase</keyword>
<dbReference type="SUPFAM" id="SSF56003">
    <property type="entry name" value="Molybdenum cofactor-binding domain"/>
    <property type="match status" value="1"/>
</dbReference>
<dbReference type="GO" id="GO:0005506">
    <property type="term" value="F:iron ion binding"/>
    <property type="evidence" value="ECO:0007669"/>
    <property type="project" value="InterPro"/>
</dbReference>
<dbReference type="InterPro" id="IPR037165">
    <property type="entry name" value="AldOxase/xan_DH_Mopterin-bd_sf"/>
</dbReference>
<dbReference type="AlphaFoldDB" id="A0A2T3Y0V2"/>
<evidence type="ECO:0000256" key="1">
    <source>
        <dbReference type="ARBA" id="ARBA00022505"/>
    </source>
</evidence>
<keyword evidence="1" id="KW-0500">Molybdenum</keyword>
<dbReference type="SMART" id="SM01008">
    <property type="entry name" value="Ald_Xan_dh_C"/>
    <property type="match status" value="1"/>
</dbReference>
<comment type="caution">
    <text evidence="5">The sequence shown here is derived from an EMBL/GenBank/DDBJ whole genome shotgun (WGS) entry which is preliminary data.</text>
</comment>
<sequence length="740" mass="78456">MNMIGQPLNRTDGVLKVTGQAQYGGEFPAGKLAHGVLVTSTIARGNIASIDTSVAESLPGVILVMTYRNAPRLPNNGRPKLTPPSLRRLSLLQDDEVHYNNEPIAVVVAETFEQATHAADALRVSYRQAAPALDFKAAKANAHPPPSMFGGPPDAKRGNVESGLREGPVRIDAVYTTPMETHNPMEPHAVLALWDGPRLTLYDTTQGVASSQQAVATTLGIAQEDVHVISPFVGGGFGCKGSVWSHVVLCAMASRQTGRPVRLALTRPQMFGPVGGRPHTEQHISVAARNDGTITGLRHDTFASTSVLEDWTETSGVVTRMLYATPNLDTTHRLVPMNVGVPTFMRAPGETTGTYALESALDELAYALKMDPVELRLKNYAEVSPQEGKPWSSKHLRECYRVGAERFGWSKRPQAVRSLRDGDTLIGMGMATATYPAHRSEASAIARIMPDGTAVVVSGTQDIGTGTYTIMTQVAADALGFPVNRVSFGLGDSSLPRAPISGGSQSAASVSPAVHEAASAARAQLIALARADEASPLHGLAVEDVTVVDGWVVSRSQPTKRDPAAAIIARAGSRPIEAAATAKSGDDSKRFESHSFGAIFTEIHVDAALGVIRVPRVVAVYDVGRLLNEKTGKSQLMGGLVWGIGAALEEESALDPRYGRFVNGNLAEYHVPVNGDIGTIDVMVLDVPDTNFNPLGARGIGEIGITGIVAAVANGVYHATGVRVRDLPITLDKVMMQMTA</sequence>
<name>A0A2T3Y0V2_9BURK</name>
<proteinExistence type="predicted"/>
<dbReference type="Gene3D" id="3.30.365.10">
    <property type="entry name" value="Aldehyde oxidase/xanthine dehydrogenase, molybdopterin binding domain"/>
    <property type="match status" value="4"/>
</dbReference>
<dbReference type="InterPro" id="IPR046867">
    <property type="entry name" value="AldOxase/xan_DH_MoCoBD2"/>
</dbReference>
<evidence type="ECO:0000313" key="6">
    <source>
        <dbReference type="Proteomes" id="UP000240638"/>
    </source>
</evidence>
<dbReference type="SUPFAM" id="SSF54665">
    <property type="entry name" value="CO dehydrogenase molybdoprotein N-domain-like"/>
    <property type="match status" value="1"/>
</dbReference>
<protein>
    <submittedName>
        <fullName evidence="5">Acylaldehyde oxidase</fullName>
    </submittedName>
</protein>
<dbReference type="Pfam" id="PF01315">
    <property type="entry name" value="Ald_Xan_dh_C"/>
    <property type="match status" value="1"/>
</dbReference>
<reference evidence="5 6" key="1">
    <citation type="submission" date="2018-03" db="EMBL/GenBank/DDBJ databases">
        <title>Whole genome analyses suggest that Burkholderia sensu lato contains two further novel genera in the rhizoxinica-symbiotica group Mycetohabitans gen. nov., and Trinickia gen. nov.: implications for the evolution of diazotrophy and nodulation in the Burkholderiaceae.</title>
        <authorList>
            <person name="Estrada De Los Santos P."/>
            <person name="Palmer M."/>
            <person name="Chavez-Ramirez B."/>
            <person name="Steenkamp E.T."/>
            <person name="Hirsch A.M."/>
            <person name="Manyaka P."/>
            <person name="Maluk M."/>
            <person name="Lafos M."/>
            <person name="Crook M."/>
            <person name="Gross E."/>
            <person name="Simon M.F."/>
            <person name="Bueno Dos Reis Junior F."/>
            <person name="Poole P.S."/>
            <person name="Venter S.N."/>
            <person name="James E.K."/>
        </authorList>
    </citation>
    <scope>NUCLEOTIDE SEQUENCE [LARGE SCALE GENOMIC DNA]</scope>
    <source>
        <strain evidence="5 6">JPY-366</strain>
    </source>
</reference>
<dbReference type="PANTHER" id="PTHR11908">
    <property type="entry name" value="XANTHINE DEHYDROGENASE"/>
    <property type="match status" value="1"/>
</dbReference>
<dbReference type="Proteomes" id="UP000240638">
    <property type="component" value="Unassembled WGS sequence"/>
</dbReference>
<dbReference type="Pfam" id="PF02738">
    <property type="entry name" value="MoCoBD_1"/>
    <property type="match status" value="1"/>
</dbReference>
<evidence type="ECO:0000313" key="5">
    <source>
        <dbReference type="EMBL" id="PTB22404.1"/>
    </source>
</evidence>
<dbReference type="EMBL" id="PYUC01000001">
    <property type="protein sequence ID" value="PTB22404.1"/>
    <property type="molecule type" value="Genomic_DNA"/>
</dbReference>
<gene>
    <name evidence="5" type="ORF">C9I57_00990</name>
</gene>
<dbReference type="GO" id="GO:0016491">
    <property type="term" value="F:oxidoreductase activity"/>
    <property type="evidence" value="ECO:0007669"/>
    <property type="project" value="UniProtKB-KW"/>
</dbReference>
<accession>A0A2T3Y0V2</accession>
<dbReference type="InterPro" id="IPR016208">
    <property type="entry name" value="Ald_Oxase/xanthine_DH-like"/>
</dbReference>
<dbReference type="RefSeq" id="WP_107148787.1">
    <property type="nucleotide sequence ID" value="NZ_PYUC01000001.1"/>
</dbReference>
<dbReference type="InterPro" id="IPR000674">
    <property type="entry name" value="Ald_Oxase/Xan_DH_a/b"/>
</dbReference>
<evidence type="ECO:0000259" key="4">
    <source>
        <dbReference type="SMART" id="SM01008"/>
    </source>
</evidence>
<feature type="region of interest" description="Disordered" evidence="3">
    <location>
        <begin position="143"/>
        <end position="162"/>
    </location>
</feature>
<dbReference type="InterPro" id="IPR036856">
    <property type="entry name" value="Ald_Oxase/Xan_DH_a/b_sf"/>
</dbReference>
<feature type="domain" description="Aldehyde oxidase/xanthine dehydrogenase a/b hammerhead" evidence="4">
    <location>
        <begin position="18"/>
        <end position="130"/>
    </location>
</feature>
<dbReference type="InterPro" id="IPR008274">
    <property type="entry name" value="AldOxase/xan_DH_MoCoBD1"/>
</dbReference>
<dbReference type="PANTHER" id="PTHR11908:SF132">
    <property type="entry name" value="ALDEHYDE OXIDASE 1-RELATED"/>
    <property type="match status" value="1"/>
</dbReference>
<evidence type="ECO:0000256" key="2">
    <source>
        <dbReference type="ARBA" id="ARBA00023002"/>
    </source>
</evidence>
<dbReference type="Gene3D" id="3.90.1170.50">
    <property type="entry name" value="Aldehyde oxidase/xanthine dehydrogenase, a/b hammerhead"/>
    <property type="match status" value="1"/>
</dbReference>
<organism evidence="5 6">
    <name type="scientific">Trinickia symbiotica</name>
    <dbReference type="NCBI Taxonomy" id="863227"/>
    <lineage>
        <taxon>Bacteria</taxon>
        <taxon>Pseudomonadati</taxon>
        <taxon>Pseudomonadota</taxon>
        <taxon>Betaproteobacteria</taxon>
        <taxon>Burkholderiales</taxon>
        <taxon>Burkholderiaceae</taxon>
        <taxon>Trinickia</taxon>
    </lineage>
</organism>